<dbReference type="AlphaFoldDB" id="A0A6C0CDT3"/>
<organism evidence="1">
    <name type="scientific">viral metagenome</name>
    <dbReference type="NCBI Taxonomy" id="1070528"/>
    <lineage>
        <taxon>unclassified sequences</taxon>
        <taxon>metagenomes</taxon>
        <taxon>organismal metagenomes</taxon>
    </lineage>
</organism>
<accession>A0A6C0CDT3</accession>
<dbReference type="EMBL" id="MN739381">
    <property type="protein sequence ID" value="QHT01785.1"/>
    <property type="molecule type" value="Genomic_DNA"/>
</dbReference>
<protein>
    <recommendedName>
        <fullName evidence="2">MYM-type domain-containing protein</fullName>
    </recommendedName>
</protein>
<evidence type="ECO:0000313" key="1">
    <source>
        <dbReference type="EMBL" id="QHT01785.1"/>
    </source>
</evidence>
<sequence length="369" mass="42427">MIAKKKGRRPKSYYENLKLLDLSNNIIQGETIEGETIQGETTEGETVVLDSSTNVVHKKRGRKPKGGKLIEEKKEVIEVIQKPNIILHLNCKLNEITSNELKYNPNIDNIIEFDNNYNIFNNTNSDSLNANTQDALDDQSAQNDLTDLNDINDLNALNGIALSGNALNPNALSANALNPNTHNAINNSPFLYEKKLLNDNVTDNKNIYKKLLDLSKQLKSNNITKKCACFWCTYDFDNDPIMIPKYELKGTYHCYGNFCSPECAASFLMNENVDSSKKFERYYLLNNVYCKIYNYEKNIKCAPSPFYMLEKYYGNLNIQEYRKLLKNERLLLLVDKPLAKLLPELYDENEDYILNNKHINKKAYKINVK</sequence>
<reference evidence="1" key="1">
    <citation type="journal article" date="2020" name="Nature">
        <title>Giant virus diversity and host interactions through global metagenomics.</title>
        <authorList>
            <person name="Schulz F."/>
            <person name="Roux S."/>
            <person name="Paez-Espino D."/>
            <person name="Jungbluth S."/>
            <person name="Walsh D.A."/>
            <person name="Denef V.J."/>
            <person name="McMahon K.D."/>
            <person name="Konstantinidis K.T."/>
            <person name="Eloe-Fadrosh E.A."/>
            <person name="Kyrpides N.C."/>
            <person name="Woyke T."/>
        </authorList>
    </citation>
    <scope>NUCLEOTIDE SEQUENCE</scope>
    <source>
        <strain evidence="1">GVMAG-M-3300020523-10</strain>
    </source>
</reference>
<name>A0A6C0CDT3_9ZZZZ</name>
<evidence type="ECO:0008006" key="2">
    <source>
        <dbReference type="Google" id="ProtNLM"/>
    </source>
</evidence>
<proteinExistence type="predicted"/>